<sequence>MDRCRDATDKEIRGGVSGMINNRWCRTTVVKKKICTPDIELLSVSLPCVPPIFPPTYLSREKQSRKETGKKTLLSLTTRKTVLSHQQQTWRKTTLSK</sequence>
<comment type="caution">
    <text evidence="1">The sequence shown here is derived from an EMBL/GenBank/DDBJ whole genome shotgun (WGS) entry which is preliminary data.</text>
</comment>
<reference evidence="1" key="1">
    <citation type="journal article" date="2023" name="Science">
        <title>Genome structures resolve the early diversification of teleost fishes.</title>
        <authorList>
            <person name="Parey E."/>
            <person name="Louis A."/>
            <person name="Montfort J."/>
            <person name="Bouchez O."/>
            <person name="Roques C."/>
            <person name="Iampietro C."/>
            <person name="Lluch J."/>
            <person name="Castinel A."/>
            <person name="Donnadieu C."/>
            <person name="Desvignes T."/>
            <person name="Floi Bucao C."/>
            <person name="Jouanno E."/>
            <person name="Wen M."/>
            <person name="Mejri S."/>
            <person name="Dirks R."/>
            <person name="Jansen H."/>
            <person name="Henkel C."/>
            <person name="Chen W.J."/>
            <person name="Zahm M."/>
            <person name="Cabau C."/>
            <person name="Klopp C."/>
            <person name="Thompson A.W."/>
            <person name="Robinson-Rechavi M."/>
            <person name="Braasch I."/>
            <person name="Lecointre G."/>
            <person name="Bobe J."/>
            <person name="Postlethwait J.H."/>
            <person name="Berthelot C."/>
            <person name="Roest Crollius H."/>
            <person name="Guiguen Y."/>
        </authorList>
    </citation>
    <scope>NUCLEOTIDE SEQUENCE</scope>
    <source>
        <strain evidence="1">WJC10195</strain>
    </source>
</reference>
<dbReference type="Proteomes" id="UP001152622">
    <property type="component" value="Chromosome 19"/>
</dbReference>
<proteinExistence type="predicted"/>
<evidence type="ECO:0000313" key="1">
    <source>
        <dbReference type="EMBL" id="KAJ8336546.1"/>
    </source>
</evidence>
<keyword evidence="2" id="KW-1185">Reference proteome</keyword>
<dbReference type="AlphaFoldDB" id="A0A9Q1ED32"/>
<dbReference type="EMBL" id="JAINUF010000019">
    <property type="protein sequence ID" value="KAJ8336546.1"/>
    <property type="molecule type" value="Genomic_DNA"/>
</dbReference>
<accession>A0A9Q1ED32</accession>
<protein>
    <submittedName>
        <fullName evidence="1">Uncharacterized protein</fullName>
    </submittedName>
</protein>
<evidence type="ECO:0000313" key="2">
    <source>
        <dbReference type="Proteomes" id="UP001152622"/>
    </source>
</evidence>
<name>A0A9Q1ED32_SYNKA</name>
<gene>
    <name evidence="1" type="ORF">SKAU_G00377660</name>
</gene>
<organism evidence="1 2">
    <name type="scientific">Synaphobranchus kaupii</name>
    <name type="common">Kaup's arrowtooth eel</name>
    <dbReference type="NCBI Taxonomy" id="118154"/>
    <lineage>
        <taxon>Eukaryota</taxon>
        <taxon>Metazoa</taxon>
        <taxon>Chordata</taxon>
        <taxon>Craniata</taxon>
        <taxon>Vertebrata</taxon>
        <taxon>Euteleostomi</taxon>
        <taxon>Actinopterygii</taxon>
        <taxon>Neopterygii</taxon>
        <taxon>Teleostei</taxon>
        <taxon>Anguilliformes</taxon>
        <taxon>Synaphobranchidae</taxon>
        <taxon>Synaphobranchus</taxon>
    </lineage>
</organism>